<evidence type="ECO:0000313" key="3">
    <source>
        <dbReference type="Proteomes" id="UP000029072"/>
    </source>
</evidence>
<evidence type="ECO:0000313" key="2">
    <source>
        <dbReference type="EMBL" id="KFI56718.1"/>
    </source>
</evidence>
<comment type="caution">
    <text evidence="2">The sequence shown here is derived from an EMBL/GenBank/DDBJ whole genome shotgun (WGS) entry which is preliminary data.</text>
</comment>
<feature type="compositionally biased region" description="Basic and acidic residues" evidence="1">
    <location>
        <begin position="82"/>
        <end position="91"/>
    </location>
</feature>
<proteinExistence type="predicted"/>
<evidence type="ECO:0000256" key="1">
    <source>
        <dbReference type="SAM" id="MobiDB-lite"/>
    </source>
</evidence>
<protein>
    <submittedName>
        <fullName evidence="2">Uncharacterized protein</fullName>
    </submittedName>
</protein>
<sequence length="91" mass="10105">MARRNESTRRDKGSGGLSRTANGRYRARRELHDALDTLYPGAGFDVTCIGVRRRDGRAMFLHTQGDEPLPDEVNGRGLGDFTDDKGTVDRP</sequence>
<feature type="region of interest" description="Disordered" evidence="1">
    <location>
        <begin position="62"/>
        <end position="91"/>
    </location>
</feature>
<dbReference type="AlphaFoldDB" id="A0A087AD68"/>
<dbReference type="EMBL" id="JGYS01000001">
    <property type="protein sequence ID" value="KFI56718.1"/>
    <property type="molecule type" value="Genomic_DNA"/>
</dbReference>
<gene>
    <name evidence="2" type="ORF">BCAL_0325</name>
</gene>
<dbReference type="RefSeq" id="WP_043166497.1">
    <property type="nucleotide sequence ID" value="NZ_JDUV01000013.1"/>
</dbReference>
<accession>A0A087AD68</accession>
<feature type="region of interest" description="Disordered" evidence="1">
    <location>
        <begin position="1"/>
        <end position="25"/>
    </location>
</feature>
<dbReference type="Proteomes" id="UP000029072">
    <property type="component" value="Unassembled WGS sequence"/>
</dbReference>
<feature type="compositionally biased region" description="Basic and acidic residues" evidence="1">
    <location>
        <begin position="1"/>
        <end position="13"/>
    </location>
</feature>
<name>A0A087AD68_9BIFI</name>
<reference evidence="2 3" key="1">
    <citation type="submission" date="2014-03" db="EMBL/GenBank/DDBJ databases">
        <title>Genomics of Bifidobacteria.</title>
        <authorList>
            <person name="Ventura M."/>
            <person name="Milani C."/>
            <person name="Lugli G.A."/>
        </authorList>
    </citation>
    <scope>NUCLEOTIDE SEQUENCE [LARGE SCALE GENOMIC DNA]</scope>
    <source>
        <strain evidence="2 3">DSM 23973</strain>
    </source>
</reference>
<organism evidence="2 3">
    <name type="scientific">Bifidobacterium callitrichos DSM 23973</name>
    <dbReference type="NCBI Taxonomy" id="1437609"/>
    <lineage>
        <taxon>Bacteria</taxon>
        <taxon>Bacillati</taxon>
        <taxon>Actinomycetota</taxon>
        <taxon>Actinomycetes</taxon>
        <taxon>Bifidobacteriales</taxon>
        <taxon>Bifidobacteriaceae</taxon>
        <taxon>Bifidobacterium</taxon>
    </lineage>
</organism>